<organism evidence="2 3">
    <name type="scientific">Ditylenchus dipsaci</name>
    <dbReference type="NCBI Taxonomy" id="166011"/>
    <lineage>
        <taxon>Eukaryota</taxon>
        <taxon>Metazoa</taxon>
        <taxon>Ecdysozoa</taxon>
        <taxon>Nematoda</taxon>
        <taxon>Chromadorea</taxon>
        <taxon>Rhabditida</taxon>
        <taxon>Tylenchina</taxon>
        <taxon>Tylenchomorpha</taxon>
        <taxon>Sphaerularioidea</taxon>
        <taxon>Anguinidae</taxon>
        <taxon>Anguininae</taxon>
        <taxon>Ditylenchus</taxon>
    </lineage>
</organism>
<evidence type="ECO:0000313" key="3">
    <source>
        <dbReference type="WBParaSite" id="jg2848"/>
    </source>
</evidence>
<accession>A0A915E7E1</accession>
<feature type="chain" id="PRO_5037516902" evidence="1">
    <location>
        <begin position="21"/>
        <end position="84"/>
    </location>
</feature>
<name>A0A915E7E1_9BILA</name>
<dbReference type="WBParaSite" id="jg2848">
    <property type="protein sequence ID" value="jg2848"/>
    <property type="gene ID" value="jg2848"/>
</dbReference>
<keyword evidence="1" id="KW-0732">Signal</keyword>
<evidence type="ECO:0000256" key="1">
    <source>
        <dbReference type="SAM" id="SignalP"/>
    </source>
</evidence>
<proteinExistence type="predicted"/>
<dbReference type="AlphaFoldDB" id="A0A915E7E1"/>
<protein>
    <submittedName>
        <fullName evidence="3">Uncharacterized protein</fullName>
    </submittedName>
</protein>
<dbReference type="Proteomes" id="UP000887574">
    <property type="component" value="Unplaced"/>
</dbReference>
<reference evidence="3" key="1">
    <citation type="submission" date="2022-11" db="UniProtKB">
        <authorList>
            <consortium name="WormBaseParasite"/>
        </authorList>
    </citation>
    <scope>IDENTIFICATION</scope>
</reference>
<feature type="signal peptide" evidence="1">
    <location>
        <begin position="1"/>
        <end position="20"/>
    </location>
</feature>
<sequence length="84" mass="9331">MKFIPIILLATVLLVPKASALWWGTNPGGGYALAPPPPPQPSYIQPFTFHHLPLYPLWLHGQSLTCPHMFSLDQQATSNLKDIQ</sequence>
<keyword evidence="2" id="KW-1185">Reference proteome</keyword>
<evidence type="ECO:0000313" key="2">
    <source>
        <dbReference type="Proteomes" id="UP000887574"/>
    </source>
</evidence>